<evidence type="ECO:0000256" key="8">
    <source>
        <dbReference type="ARBA" id="ARBA00023054"/>
    </source>
</evidence>
<dbReference type="InterPro" id="IPR026983">
    <property type="entry name" value="DHC"/>
</dbReference>
<name>A0AAV2RT97_MEGNR</name>
<evidence type="ECO:0000256" key="4">
    <source>
        <dbReference type="ARBA" id="ARBA00022701"/>
    </source>
</evidence>
<dbReference type="FunFam" id="1.10.8.1220:FF:000001">
    <property type="entry name" value="Dynein axonemal heavy chain 5"/>
    <property type="match status" value="1"/>
</dbReference>
<proteinExistence type="inferred from homology"/>
<keyword evidence="4" id="KW-0493">Microtubule</keyword>
<evidence type="ECO:0000313" key="13">
    <source>
        <dbReference type="EMBL" id="CAL4136479.1"/>
    </source>
</evidence>
<dbReference type="AlphaFoldDB" id="A0AAV2RT97"/>
<organism evidence="13 14">
    <name type="scientific">Meganyctiphanes norvegica</name>
    <name type="common">Northern krill</name>
    <name type="synonym">Thysanopoda norvegica</name>
    <dbReference type="NCBI Taxonomy" id="48144"/>
    <lineage>
        <taxon>Eukaryota</taxon>
        <taxon>Metazoa</taxon>
        <taxon>Ecdysozoa</taxon>
        <taxon>Arthropoda</taxon>
        <taxon>Crustacea</taxon>
        <taxon>Multicrustacea</taxon>
        <taxon>Malacostraca</taxon>
        <taxon>Eumalacostraca</taxon>
        <taxon>Eucarida</taxon>
        <taxon>Euphausiacea</taxon>
        <taxon>Euphausiidae</taxon>
        <taxon>Meganyctiphanes</taxon>
    </lineage>
</organism>
<evidence type="ECO:0000256" key="3">
    <source>
        <dbReference type="ARBA" id="ARBA00022490"/>
    </source>
</evidence>
<comment type="similarity">
    <text evidence="2">Belongs to the dynein heavy chain family.</text>
</comment>
<feature type="non-terminal residue" evidence="13">
    <location>
        <position position="117"/>
    </location>
</feature>
<evidence type="ECO:0000256" key="5">
    <source>
        <dbReference type="ARBA" id="ARBA00022741"/>
    </source>
</evidence>
<dbReference type="GO" id="GO:0045505">
    <property type="term" value="F:dynein intermediate chain binding"/>
    <property type="evidence" value="ECO:0007669"/>
    <property type="project" value="InterPro"/>
</dbReference>
<keyword evidence="5" id="KW-0547">Nucleotide-binding</keyword>
<evidence type="ECO:0000256" key="6">
    <source>
        <dbReference type="ARBA" id="ARBA00022840"/>
    </source>
</evidence>
<keyword evidence="3" id="KW-0963">Cytoplasm</keyword>
<dbReference type="GO" id="GO:0005930">
    <property type="term" value="C:axoneme"/>
    <property type="evidence" value="ECO:0007669"/>
    <property type="project" value="UniProtKB-SubCell"/>
</dbReference>
<dbReference type="GO" id="GO:0005874">
    <property type="term" value="C:microtubule"/>
    <property type="evidence" value="ECO:0007669"/>
    <property type="project" value="UniProtKB-KW"/>
</dbReference>
<dbReference type="GO" id="GO:0005524">
    <property type="term" value="F:ATP binding"/>
    <property type="evidence" value="ECO:0007669"/>
    <property type="project" value="UniProtKB-KW"/>
</dbReference>
<keyword evidence="10" id="KW-0505">Motor protein</keyword>
<dbReference type="Gene3D" id="1.10.8.1220">
    <property type="match status" value="1"/>
</dbReference>
<evidence type="ECO:0000313" key="14">
    <source>
        <dbReference type="Proteomes" id="UP001497623"/>
    </source>
</evidence>
<dbReference type="GO" id="GO:0007018">
    <property type="term" value="P:microtubule-based movement"/>
    <property type="evidence" value="ECO:0007669"/>
    <property type="project" value="InterPro"/>
</dbReference>
<keyword evidence="8" id="KW-0175">Coiled coil</keyword>
<feature type="non-terminal residue" evidence="13">
    <location>
        <position position="1"/>
    </location>
</feature>
<dbReference type="EMBL" id="CAXKWB010029806">
    <property type="protein sequence ID" value="CAL4136479.1"/>
    <property type="molecule type" value="Genomic_DNA"/>
</dbReference>
<comment type="caution">
    <text evidence="13">The sequence shown here is derived from an EMBL/GenBank/DDBJ whole genome shotgun (WGS) entry which is preliminary data.</text>
</comment>
<evidence type="ECO:0000256" key="1">
    <source>
        <dbReference type="ARBA" id="ARBA00004430"/>
    </source>
</evidence>
<evidence type="ECO:0000256" key="10">
    <source>
        <dbReference type="ARBA" id="ARBA00023175"/>
    </source>
</evidence>
<comment type="subcellular location">
    <subcellularLocation>
        <location evidence="1">Cytoplasm</location>
        <location evidence="1">Cytoskeleton</location>
        <location evidence="1">Cilium axoneme</location>
    </subcellularLocation>
</comment>
<keyword evidence="14" id="KW-1185">Reference proteome</keyword>
<evidence type="ECO:0000256" key="7">
    <source>
        <dbReference type="ARBA" id="ARBA00023017"/>
    </source>
</evidence>
<evidence type="ECO:0000256" key="2">
    <source>
        <dbReference type="ARBA" id="ARBA00008887"/>
    </source>
</evidence>
<gene>
    <name evidence="13" type="ORF">MNOR_LOCUS27809</name>
</gene>
<dbReference type="PANTHER" id="PTHR22878">
    <property type="entry name" value="DYNEIN HEAVY CHAIN 6, AXONEMAL-LIKE-RELATED"/>
    <property type="match status" value="1"/>
</dbReference>
<keyword evidence="7" id="KW-0243">Dynein</keyword>
<sequence length="117" mass="13519">EKQAIAEETEKKINVTRLGYRPIAVHASILFFTLRDLSALDPMYQYSLGWFINLFSNSIDNSEKASELQDRLKALRSHFTLNLYHNVCTGLFQKDKLVFSFLMCVNLQRADDNIDEA</sequence>
<dbReference type="GO" id="GO:0030286">
    <property type="term" value="C:dynein complex"/>
    <property type="evidence" value="ECO:0007669"/>
    <property type="project" value="UniProtKB-KW"/>
</dbReference>
<keyword evidence="12" id="KW-0966">Cell projection</keyword>
<dbReference type="PANTHER" id="PTHR22878:SF70">
    <property type="entry name" value="DYNEIN HEAVY CHAIN 2, AXONEMAL"/>
    <property type="match status" value="1"/>
</dbReference>
<keyword evidence="6" id="KW-0067">ATP-binding</keyword>
<accession>A0AAV2RT97</accession>
<dbReference type="GO" id="GO:0051959">
    <property type="term" value="F:dynein light intermediate chain binding"/>
    <property type="evidence" value="ECO:0007669"/>
    <property type="project" value="InterPro"/>
</dbReference>
<keyword evidence="11" id="KW-0206">Cytoskeleton</keyword>
<dbReference type="Proteomes" id="UP001497623">
    <property type="component" value="Unassembled WGS sequence"/>
</dbReference>
<evidence type="ECO:0000256" key="11">
    <source>
        <dbReference type="ARBA" id="ARBA00023212"/>
    </source>
</evidence>
<keyword evidence="9" id="KW-0969">Cilium</keyword>
<reference evidence="13 14" key="1">
    <citation type="submission" date="2024-05" db="EMBL/GenBank/DDBJ databases">
        <authorList>
            <person name="Wallberg A."/>
        </authorList>
    </citation>
    <scope>NUCLEOTIDE SEQUENCE [LARGE SCALE GENOMIC DNA]</scope>
</reference>
<evidence type="ECO:0000256" key="9">
    <source>
        <dbReference type="ARBA" id="ARBA00023069"/>
    </source>
</evidence>
<protein>
    <submittedName>
        <fullName evidence="13">Uncharacterized protein</fullName>
    </submittedName>
</protein>
<evidence type="ECO:0000256" key="12">
    <source>
        <dbReference type="ARBA" id="ARBA00023273"/>
    </source>
</evidence>